<feature type="chain" id="PRO_5031440360" description="DUF4148 domain-containing protein" evidence="2">
    <location>
        <begin position="27"/>
        <end position="104"/>
    </location>
</feature>
<evidence type="ECO:0000313" key="3">
    <source>
        <dbReference type="EMBL" id="MBB6106077.1"/>
    </source>
</evidence>
<organism evidence="3 4">
    <name type="scientific">Paraburkholderia bannensis</name>
    <dbReference type="NCBI Taxonomy" id="765414"/>
    <lineage>
        <taxon>Bacteria</taxon>
        <taxon>Pseudomonadati</taxon>
        <taxon>Pseudomonadota</taxon>
        <taxon>Betaproteobacteria</taxon>
        <taxon>Burkholderiales</taxon>
        <taxon>Burkholderiaceae</taxon>
        <taxon>Paraburkholderia</taxon>
    </lineage>
</organism>
<keyword evidence="2" id="KW-0732">Signal</keyword>
<protein>
    <recommendedName>
        <fullName evidence="5">DUF4148 domain-containing protein</fullName>
    </recommendedName>
</protein>
<dbReference type="Proteomes" id="UP000571554">
    <property type="component" value="Unassembled WGS sequence"/>
</dbReference>
<proteinExistence type="predicted"/>
<gene>
    <name evidence="3" type="ORF">F4827_005947</name>
</gene>
<feature type="compositionally biased region" description="Basic and acidic residues" evidence="1">
    <location>
        <begin position="52"/>
        <end position="72"/>
    </location>
</feature>
<reference evidence="3 4" key="1">
    <citation type="submission" date="2020-08" db="EMBL/GenBank/DDBJ databases">
        <title>Above-ground endophytic microbial communities from plants in different locations in the United States.</title>
        <authorList>
            <person name="Frank C."/>
        </authorList>
    </citation>
    <scope>NUCLEOTIDE SEQUENCE [LARGE SCALE GENOMIC DNA]</scope>
    <source>
        <strain evidence="3 4">WP4_2_2</strain>
    </source>
</reference>
<evidence type="ECO:0000256" key="1">
    <source>
        <dbReference type="SAM" id="MobiDB-lite"/>
    </source>
</evidence>
<evidence type="ECO:0000313" key="4">
    <source>
        <dbReference type="Proteomes" id="UP000571554"/>
    </source>
</evidence>
<feature type="signal peptide" evidence="2">
    <location>
        <begin position="1"/>
        <end position="26"/>
    </location>
</feature>
<keyword evidence="4" id="KW-1185">Reference proteome</keyword>
<feature type="compositionally biased region" description="Polar residues" evidence="1">
    <location>
        <begin position="30"/>
        <end position="49"/>
    </location>
</feature>
<feature type="region of interest" description="Disordered" evidence="1">
    <location>
        <begin position="25"/>
        <end position="104"/>
    </location>
</feature>
<evidence type="ECO:0008006" key="5">
    <source>
        <dbReference type="Google" id="ProtNLM"/>
    </source>
</evidence>
<dbReference type="RefSeq" id="WP_183730652.1">
    <property type="nucleotide sequence ID" value="NZ_JACHBW010000022.1"/>
</dbReference>
<dbReference type="AlphaFoldDB" id="A0A7W9WW60"/>
<comment type="caution">
    <text evidence="3">The sequence shown here is derived from an EMBL/GenBank/DDBJ whole genome shotgun (WGS) entry which is preliminary data.</text>
</comment>
<name>A0A7W9WW60_9BURK</name>
<evidence type="ECO:0000256" key="2">
    <source>
        <dbReference type="SAM" id="SignalP"/>
    </source>
</evidence>
<sequence length="104" mass="10823">MAHRASLMIVSVTAVSFMLMAAQAGAQTAPGDTSMSNDAGASAMSASSTKAQRKEARKAARAHRNAELKQLEKNGYNPSRNNVNYPDDIQKAEKKAGAAGGASQ</sequence>
<accession>A0A7W9WW60</accession>
<dbReference type="EMBL" id="JACHBW010000022">
    <property type="protein sequence ID" value="MBB6106077.1"/>
    <property type="molecule type" value="Genomic_DNA"/>
</dbReference>